<evidence type="ECO:0000256" key="2">
    <source>
        <dbReference type="ARBA" id="ARBA00012274"/>
    </source>
</evidence>
<comment type="similarity">
    <text evidence="1 10">Belongs to the ribonucleoside diphosphate reductase large chain family.</text>
</comment>
<feature type="domain" description="ATP-cone" evidence="11">
    <location>
        <begin position="4"/>
        <end position="94"/>
    </location>
</feature>
<dbReference type="Proteomes" id="UP000181981">
    <property type="component" value="Unassembled WGS sequence"/>
</dbReference>
<dbReference type="InterPro" id="IPR013346">
    <property type="entry name" value="NrdE_NrdA_C"/>
</dbReference>
<evidence type="ECO:0000313" key="12">
    <source>
        <dbReference type="EMBL" id="SES90043.1"/>
    </source>
</evidence>
<keyword evidence="5 9" id="KW-0067">ATP-binding</keyword>
<evidence type="ECO:0000256" key="1">
    <source>
        <dbReference type="ARBA" id="ARBA00010406"/>
    </source>
</evidence>
<dbReference type="EMBL" id="FOHT01000003">
    <property type="protein sequence ID" value="SES90043.1"/>
    <property type="molecule type" value="Genomic_DNA"/>
</dbReference>
<dbReference type="OrthoDB" id="9762933at2"/>
<dbReference type="InterPro" id="IPR013509">
    <property type="entry name" value="RNR_lsu_N"/>
</dbReference>
<dbReference type="InterPro" id="IPR000788">
    <property type="entry name" value="RNR_lg_C"/>
</dbReference>
<dbReference type="GO" id="GO:0005524">
    <property type="term" value="F:ATP binding"/>
    <property type="evidence" value="ECO:0007669"/>
    <property type="project" value="UniProtKB-UniRule"/>
</dbReference>
<evidence type="ECO:0000256" key="6">
    <source>
        <dbReference type="ARBA" id="ARBA00023002"/>
    </source>
</evidence>
<keyword evidence="7 10" id="KW-0215">Deoxyribonucleotide synthesis</keyword>
<evidence type="ECO:0000256" key="7">
    <source>
        <dbReference type="ARBA" id="ARBA00023116"/>
    </source>
</evidence>
<dbReference type="PROSITE" id="PS51161">
    <property type="entry name" value="ATP_CONE"/>
    <property type="match status" value="1"/>
</dbReference>
<dbReference type="Gene3D" id="3.20.70.20">
    <property type="match status" value="1"/>
</dbReference>
<keyword evidence="3" id="KW-0021">Allosteric enzyme</keyword>
<evidence type="ECO:0000256" key="3">
    <source>
        <dbReference type="ARBA" id="ARBA00022533"/>
    </source>
</evidence>
<dbReference type="RefSeq" id="WP_038557230.1">
    <property type="nucleotide sequence ID" value="NZ_FOHT01000003.1"/>
</dbReference>
<keyword evidence="6 10" id="KW-0560">Oxidoreductase</keyword>
<reference evidence="12 13" key="1">
    <citation type="submission" date="2016-10" db="EMBL/GenBank/DDBJ databases">
        <authorList>
            <person name="de Groot N.N."/>
        </authorList>
    </citation>
    <scope>NUCLEOTIDE SEQUENCE [LARGE SCALE GENOMIC DNA]</scope>
    <source>
        <strain evidence="12 13">DSM 25947</strain>
    </source>
</reference>
<evidence type="ECO:0000256" key="8">
    <source>
        <dbReference type="ARBA" id="ARBA00047754"/>
    </source>
</evidence>
<dbReference type="PRINTS" id="PR01183">
    <property type="entry name" value="RIBORDTASEM1"/>
</dbReference>
<dbReference type="EC" id="1.17.4.1" evidence="2 10"/>
<dbReference type="SUPFAM" id="SSF51998">
    <property type="entry name" value="PFL-like glycyl radical enzymes"/>
    <property type="match status" value="1"/>
</dbReference>
<comment type="catalytic activity">
    <reaction evidence="8 10">
        <text>a 2'-deoxyribonucleoside 5'-diphosphate + [thioredoxin]-disulfide + H2O = a ribonucleoside 5'-diphosphate + [thioredoxin]-dithiol</text>
        <dbReference type="Rhea" id="RHEA:23252"/>
        <dbReference type="Rhea" id="RHEA-COMP:10698"/>
        <dbReference type="Rhea" id="RHEA-COMP:10700"/>
        <dbReference type="ChEBI" id="CHEBI:15377"/>
        <dbReference type="ChEBI" id="CHEBI:29950"/>
        <dbReference type="ChEBI" id="CHEBI:50058"/>
        <dbReference type="ChEBI" id="CHEBI:57930"/>
        <dbReference type="ChEBI" id="CHEBI:73316"/>
        <dbReference type="EC" id="1.17.4.1"/>
    </reaction>
</comment>
<evidence type="ECO:0000256" key="5">
    <source>
        <dbReference type="ARBA" id="ARBA00022840"/>
    </source>
</evidence>
<accession>A0A1I0A7A2</accession>
<dbReference type="Pfam" id="PF00317">
    <property type="entry name" value="Ribonuc_red_lgN"/>
    <property type="match status" value="1"/>
</dbReference>
<dbReference type="PANTHER" id="PTHR11573">
    <property type="entry name" value="RIBONUCLEOSIDE-DIPHOSPHATE REDUCTASE LARGE CHAIN"/>
    <property type="match status" value="1"/>
</dbReference>
<dbReference type="InterPro" id="IPR008926">
    <property type="entry name" value="RNR_R1-su_N"/>
</dbReference>
<keyword evidence="4 9" id="KW-0547">Nucleotide-binding</keyword>
<proteinExistence type="inferred from homology"/>
<comment type="function">
    <text evidence="10">Provides the precursors necessary for DNA synthesis. Catalyzes the biosynthesis of deoxyribonucleotides from the corresponding ribonucleotides.</text>
</comment>
<dbReference type="InterPro" id="IPR005144">
    <property type="entry name" value="ATP-cone_dom"/>
</dbReference>
<sequence length="782" mass="89630">MEQINVVKRDGSKAPIDLSMIHEAVEWACNGYENVSVSDIEINSNLQFYEGITTAEIQKVMIRSAADLISEKQPNYQYVAARLLLMDLRKQVYKQLNPIPFEYLVKNNIYRGVYDKVLLEKYNQQDLVYFSKHINYDRDFKFSFAGMSQMVDKYLLQDRITGELYETPQEAFMLIGMFMFMNYEKKQRKEYVVKLYDALSTFKISLPTPIMSGVRTPLRQFSSCCLIDVGDSLESIMNSNTAVGYYTAHRAGIGLNFGRIRGIDAQIRNGEVVHTGLVPFLKIFEASTKGFTQNSVRGGGSTSTLPFFHWEIETFIQLKNNKGNDENRVRRMDYSIALNKLFRERVKNNENITLFSSEETRELYELFYSSDYEGFEELYLLLENNQNIRKKSINAREFYLALLKERYETGRIYILNADHVNKHSSFKDNIYMSNLCQEITLPTAPLEDINKGDGEIAMCILSNINLGKLDDVSELDSLTELLVRFLDELIDYQEYPVKAAEISTKRRRSLGIGVSDVFNFLAKNNLRFDKEDGLKTMHLHMERFQFGLIKASANLAKEKGACAYFNRTKYSDGILPIDTYEKNVDEITPNDLTLNWGELRELVKQHGLRNSALSAIPPAASSSIVSNSTAGIDPVRKLLIAKMSKFGPLKQLVPGFETYKENYQLAWDIDNEAYLKFVAVFQKFVDQSISTNLYYDISKYEDNKVPIGNLIRHESLAYKYGLKTLYYLNSNDNSGEASQEAAQKRDVEKTIIVEDTTQQEKEQSREISEVELDACEGGACSV</sequence>
<dbReference type="PANTHER" id="PTHR11573:SF6">
    <property type="entry name" value="RIBONUCLEOSIDE-DIPHOSPHATE REDUCTASE LARGE SUBUNIT"/>
    <property type="match status" value="1"/>
</dbReference>
<dbReference type="Pfam" id="PF03477">
    <property type="entry name" value="ATP-cone"/>
    <property type="match status" value="1"/>
</dbReference>
<dbReference type="NCBIfam" id="TIGR02506">
    <property type="entry name" value="NrdE_NrdA"/>
    <property type="match status" value="1"/>
</dbReference>
<name>A0A1I0A7A2_9BACT</name>
<dbReference type="Pfam" id="PF02867">
    <property type="entry name" value="Ribonuc_red_lgC"/>
    <property type="match status" value="1"/>
</dbReference>
<dbReference type="UniPathway" id="UPA00326"/>
<evidence type="ECO:0000256" key="4">
    <source>
        <dbReference type="ARBA" id="ARBA00022741"/>
    </source>
</evidence>
<protein>
    <recommendedName>
        <fullName evidence="2 10">Ribonucleoside-diphosphate reductase</fullName>
        <ecNumber evidence="2 10">1.17.4.1</ecNumber>
    </recommendedName>
</protein>
<organism evidence="12 13">
    <name type="scientific">Draconibacterium orientale</name>
    <dbReference type="NCBI Taxonomy" id="1168034"/>
    <lineage>
        <taxon>Bacteria</taxon>
        <taxon>Pseudomonadati</taxon>
        <taxon>Bacteroidota</taxon>
        <taxon>Bacteroidia</taxon>
        <taxon>Marinilabiliales</taxon>
        <taxon>Prolixibacteraceae</taxon>
        <taxon>Draconibacterium</taxon>
    </lineage>
</organism>
<evidence type="ECO:0000259" key="11">
    <source>
        <dbReference type="PROSITE" id="PS51161"/>
    </source>
</evidence>
<dbReference type="SUPFAM" id="SSF48168">
    <property type="entry name" value="R1 subunit of ribonucleotide reductase, N-terminal domain"/>
    <property type="match status" value="1"/>
</dbReference>
<evidence type="ECO:0000256" key="9">
    <source>
        <dbReference type="PROSITE-ProRule" id="PRU00492"/>
    </source>
</evidence>
<gene>
    <name evidence="12" type="ORF">SAMN05444285_10379</name>
</gene>
<dbReference type="NCBIfam" id="NF006578">
    <property type="entry name" value="PRK09103.1"/>
    <property type="match status" value="1"/>
</dbReference>
<dbReference type="GO" id="GO:0005971">
    <property type="term" value="C:ribonucleoside-diphosphate reductase complex"/>
    <property type="evidence" value="ECO:0007669"/>
    <property type="project" value="TreeGrafter"/>
</dbReference>
<evidence type="ECO:0000313" key="13">
    <source>
        <dbReference type="Proteomes" id="UP000181981"/>
    </source>
</evidence>
<evidence type="ECO:0000256" key="10">
    <source>
        <dbReference type="RuleBase" id="RU003410"/>
    </source>
</evidence>
<dbReference type="AlphaFoldDB" id="A0A1I0A7A2"/>
<dbReference type="GO" id="GO:0009263">
    <property type="term" value="P:deoxyribonucleotide biosynthetic process"/>
    <property type="evidence" value="ECO:0007669"/>
    <property type="project" value="UniProtKB-KW"/>
</dbReference>
<dbReference type="GO" id="GO:0004748">
    <property type="term" value="F:ribonucleoside-diphosphate reductase activity, thioredoxin disulfide as acceptor"/>
    <property type="evidence" value="ECO:0007669"/>
    <property type="project" value="UniProtKB-EC"/>
</dbReference>
<dbReference type="PROSITE" id="PS00089">
    <property type="entry name" value="RIBORED_LARGE"/>
    <property type="match status" value="1"/>
</dbReference>
<dbReference type="InterPro" id="IPR039718">
    <property type="entry name" value="Rrm1"/>
</dbReference>